<keyword evidence="1" id="KW-0175">Coiled coil</keyword>
<dbReference type="AlphaFoldDB" id="A0AA41XBN6"/>
<dbReference type="RefSeq" id="WP_254759926.1">
    <property type="nucleotide sequence ID" value="NZ_JANCLT010000009.1"/>
</dbReference>
<keyword evidence="3" id="KW-1185">Reference proteome</keyword>
<organism evidence="2 3">
    <name type="scientific">Ectobacillus ponti</name>
    <dbReference type="NCBI Taxonomy" id="2961894"/>
    <lineage>
        <taxon>Bacteria</taxon>
        <taxon>Bacillati</taxon>
        <taxon>Bacillota</taxon>
        <taxon>Bacilli</taxon>
        <taxon>Bacillales</taxon>
        <taxon>Bacillaceae</taxon>
        <taxon>Ectobacillus</taxon>
    </lineage>
</organism>
<evidence type="ECO:0000313" key="2">
    <source>
        <dbReference type="EMBL" id="MCP8970005.1"/>
    </source>
</evidence>
<feature type="coiled-coil region" evidence="1">
    <location>
        <begin position="4"/>
        <end position="31"/>
    </location>
</feature>
<dbReference type="EMBL" id="JANCLT010000009">
    <property type="protein sequence ID" value="MCP8970005.1"/>
    <property type="molecule type" value="Genomic_DNA"/>
</dbReference>
<evidence type="ECO:0000313" key="3">
    <source>
        <dbReference type="Proteomes" id="UP001156102"/>
    </source>
</evidence>
<dbReference type="Proteomes" id="UP001156102">
    <property type="component" value="Unassembled WGS sequence"/>
</dbReference>
<evidence type="ECO:0000256" key="1">
    <source>
        <dbReference type="SAM" id="Coils"/>
    </source>
</evidence>
<sequence>MRTAVDIQRDMQELQRRLEQLKQELSDLQHGCRHDFIRTPYMQMCRKCRMTESLSW</sequence>
<proteinExistence type="predicted"/>
<protein>
    <submittedName>
        <fullName evidence="2">Uncharacterized protein</fullName>
    </submittedName>
</protein>
<accession>A0AA41XBN6</accession>
<name>A0AA41XBN6_9BACI</name>
<comment type="caution">
    <text evidence="2">The sequence shown here is derived from an EMBL/GenBank/DDBJ whole genome shotgun (WGS) entry which is preliminary data.</text>
</comment>
<gene>
    <name evidence="2" type="ORF">NK662_15895</name>
</gene>
<reference evidence="2" key="1">
    <citation type="submission" date="2022-07" db="EMBL/GenBank/DDBJ databases">
        <authorList>
            <person name="Li W.-J."/>
            <person name="Deng Q.-Q."/>
        </authorList>
    </citation>
    <scope>NUCLEOTIDE SEQUENCE</scope>
    <source>
        <strain evidence="2">SYSU M60031</strain>
    </source>
</reference>